<evidence type="ECO:0000313" key="2">
    <source>
        <dbReference type="EMBL" id="MFC5663000.1"/>
    </source>
</evidence>
<name>A0ABW0WXR3_9ACTN</name>
<evidence type="ECO:0000256" key="1">
    <source>
        <dbReference type="SAM" id="Phobius"/>
    </source>
</evidence>
<feature type="transmembrane region" description="Helical" evidence="1">
    <location>
        <begin position="42"/>
        <end position="61"/>
    </location>
</feature>
<reference evidence="3" key="1">
    <citation type="journal article" date="2019" name="Int. J. Syst. Evol. Microbiol.">
        <title>The Global Catalogue of Microorganisms (GCM) 10K type strain sequencing project: providing services to taxonomists for standard genome sequencing and annotation.</title>
        <authorList>
            <consortium name="The Broad Institute Genomics Platform"/>
            <consortium name="The Broad Institute Genome Sequencing Center for Infectious Disease"/>
            <person name="Wu L."/>
            <person name="Ma J."/>
        </authorList>
    </citation>
    <scope>NUCLEOTIDE SEQUENCE [LARGE SCALE GENOMIC DNA]</scope>
    <source>
        <strain evidence="3">CGMCC 4.1437</strain>
    </source>
</reference>
<keyword evidence="1" id="KW-0812">Transmembrane</keyword>
<dbReference type="EMBL" id="JBHSOF010000007">
    <property type="protein sequence ID" value="MFC5663000.1"/>
    <property type="molecule type" value="Genomic_DNA"/>
</dbReference>
<gene>
    <name evidence="2" type="ORF">ACFP3U_08380</name>
</gene>
<proteinExistence type="predicted"/>
<organism evidence="2 3">
    <name type="scientific">Kitasatospora misakiensis</name>
    <dbReference type="NCBI Taxonomy" id="67330"/>
    <lineage>
        <taxon>Bacteria</taxon>
        <taxon>Bacillati</taxon>
        <taxon>Actinomycetota</taxon>
        <taxon>Actinomycetes</taxon>
        <taxon>Kitasatosporales</taxon>
        <taxon>Streptomycetaceae</taxon>
        <taxon>Kitasatospora</taxon>
    </lineage>
</organism>
<protein>
    <recommendedName>
        <fullName evidence="4">PH domain-containing protein</fullName>
    </recommendedName>
</protein>
<keyword evidence="1" id="KW-0472">Membrane</keyword>
<sequence length="189" mass="21114">MNELMFRGRDRYRPSWSHLAVLIVLLAVQGFAAGRGLGLVGFLWLAGATLALSGLGLWVTVRSWSAVGPEGITISWGFGRGRSYPWERIRWIDVRTVEAQGSTTSQVRMFLAGGRRRTLPGLLHSDLYPSPDFDEQYYRVRNWWALSTEASARVEPRRRPRDRLTPTVAGVVAGLAISAVAAVIYLRPF</sequence>
<dbReference type="RefSeq" id="WP_380224639.1">
    <property type="nucleotide sequence ID" value="NZ_JBHSOF010000007.1"/>
</dbReference>
<evidence type="ECO:0000313" key="3">
    <source>
        <dbReference type="Proteomes" id="UP001595975"/>
    </source>
</evidence>
<comment type="caution">
    <text evidence="2">The sequence shown here is derived from an EMBL/GenBank/DDBJ whole genome shotgun (WGS) entry which is preliminary data.</text>
</comment>
<keyword evidence="1" id="KW-1133">Transmembrane helix</keyword>
<accession>A0ABW0WXR3</accession>
<evidence type="ECO:0008006" key="4">
    <source>
        <dbReference type="Google" id="ProtNLM"/>
    </source>
</evidence>
<dbReference type="Proteomes" id="UP001595975">
    <property type="component" value="Unassembled WGS sequence"/>
</dbReference>
<keyword evidence="3" id="KW-1185">Reference proteome</keyword>
<feature type="transmembrane region" description="Helical" evidence="1">
    <location>
        <begin position="167"/>
        <end position="186"/>
    </location>
</feature>